<dbReference type="Proteomes" id="UP001311232">
    <property type="component" value="Unassembled WGS sequence"/>
</dbReference>
<keyword evidence="3" id="KW-1185">Reference proteome</keyword>
<proteinExistence type="predicted"/>
<reference evidence="2 3" key="1">
    <citation type="submission" date="2021-06" db="EMBL/GenBank/DDBJ databases">
        <authorList>
            <person name="Palmer J.M."/>
        </authorList>
    </citation>
    <scope>NUCLEOTIDE SEQUENCE [LARGE SCALE GENOMIC DNA]</scope>
    <source>
        <strain evidence="2 3">MEX-2019</strain>
        <tissue evidence="2">Muscle</tissue>
    </source>
</reference>
<feature type="region of interest" description="Disordered" evidence="1">
    <location>
        <begin position="1"/>
        <end position="30"/>
    </location>
</feature>
<evidence type="ECO:0000313" key="3">
    <source>
        <dbReference type="Proteomes" id="UP001311232"/>
    </source>
</evidence>
<feature type="compositionally biased region" description="Polar residues" evidence="1">
    <location>
        <begin position="10"/>
        <end position="30"/>
    </location>
</feature>
<dbReference type="AlphaFoldDB" id="A0AAV9RB05"/>
<sequence length="64" mass="7097">MPLRLGPSLLETQYQAPPRNTGTYTSTDSKQQTQADNCYREIQGCLAELRLWHLGISTATGRSA</sequence>
<comment type="caution">
    <text evidence="2">The sequence shown here is derived from an EMBL/GenBank/DDBJ whole genome shotgun (WGS) entry which is preliminary data.</text>
</comment>
<gene>
    <name evidence="2" type="ORF">CRENBAI_010194</name>
</gene>
<evidence type="ECO:0000313" key="2">
    <source>
        <dbReference type="EMBL" id="KAK5605570.1"/>
    </source>
</evidence>
<accession>A0AAV9RB05</accession>
<dbReference type="EMBL" id="JAHHUM010002213">
    <property type="protein sequence ID" value="KAK5605570.1"/>
    <property type="molecule type" value="Genomic_DNA"/>
</dbReference>
<evidence type="ECO:0000256" key="1">
    <source>
        <dbReference type="SAM" id="MobiDB-lite"/>
    </source>
</evidence>
<organism evidence="2 3">
    <name type="scientific">Crenichthys baileyi</name>
    <name type="common">White River springfish</name>
    <dbReference type="NCBI Taxonomy" id="28760"/>
    <lineage>
        <taxon>Eukaryota</taxon>
        <taxon>Metazoa</taxon>
        <taxon>Chordata</taxon>
        <taxon>Craniata</taxon>
        <taxon>Vertebrata</taxon>
        <taxon>Euteleostomi</taxon>
        <taxon>Actinopterygii</taxon>
        <taxon>Neopterygii</taxon>
        <taxon>Teleostei</taxon>
        <taxon>Neoteleostei</taxon>
        <taxon>Acanthomorphata</taxon>
        <taxon>Ovalentaria</taxon>
        <taxon>Atherinomorphae</taxon>
        <taxon>Cyprinodontiformes</taxon>
        <taxon>Goodeidae</taxon>
        <taxon>Crenichthys</taxon>
    </lineage>
</organism>
<name>A0AAV9RB05_9TELE</name>
<protein>
    <submittedName>
        <fullName evidence="2">Uncharacterized protein</fullName>
    </submittedName>
</protein>